<sequence length="1771" mass="202366">MTTVAEHIIVAGAKNRKKHGRMMLDSIDNGLLVYLTVEENGQTRHKKYSKLTETQQLQDECDVQATNIILHGLLLDVLYNLFDKFAYVQGKTLYEYYRRFSQLINGMHTIEMTMKQVQVNTKFLNALLSYWSKFVTDQGEDSIECINKAMAFLSTVASTFPPLNNQLRTLSNPINQATIQYGRITVQKIQGRQNQSYAGTKNRGIATTLKRNVAASQPRVMKCYNCQGGHMARQCTQPKRPRNVAWFKEKLMLAEAQEAGQILDEEQFSFLADPDCDDLSSAKAIMMVNLSSCNPEVLFESHEKDTVIRKLKDGIRSLSGKDNVENVKKDIGEIETINIELEHSVEKLLLENENLRKEREHLKSIYKDQFDSIRKTQKGFAITSLKNELRKLKGKNVVNTVVSKPNATIALGMFKLDIEPISPRLKNNKDVHELLHQDQEHSLIISQGVEESPKTPLFHVDPLHKFLHEDSTSQGSSSNVRPSHTSFELIGRWTKDHPIPNVIGDPFRSFSTEKQLKTDAMWCYFDAFLTSVEPKNFKQSMTEPSWINAMQEKIHEFKRLQVWELVPVLKNKAILVAKGFMQEDGIDFEESFSPVEGIEAIRIFIANAANKNMTIFQIDVKTDFINGELKDEVYVSQPEGFVDQKYPSHVYKLKKALYGLKQAPRAWYDMLSSFFISQHFSKGVVDPTLFTWKAGNDLFLQFWYSIKKVQGINSYEFLLANKKCTVNGEVFRIILNICLRVKRVDFTDVPYDDTALTFLINLGYKGPLYKHTNMFVDHMHQPWRTLEYRLPIPKTMLTEAIKQLESYKMFVKYSTSQILPKKSRGKGLQGKKTVDGSQETVEVFEESKPELEPARKKTSSKRRVKKKVALSTDDNIIYDDPDAALELASLLAKLNLKKQKQQDKSMLLMQGLWLNLSLNLLRRSLVVEVLRTSKRQRGTSGLNEGTDSKLGVPDESTVVSSTSSEGIGIKPGFPNEENNITEEKVILEWGDEQDSEHFDDDNDDVEKDDKYGDSDDEGDDYISGTQDVDDEDVETESDEDDIYKYKIRVRKDEGEEMINAEVDDSGKGGEEITNVAKEDVEKTSEVKDDPKKTKLPPSSSSLSVSSGFGDHFLKLSFNSSLKQTTTIDLEQGSEKSASKILQIKREQAEKQQKPKFTIKSMDKAALKEYEMKSALYQSMHENKKHDNNENDDDEDHPAGPNQGKKIKRRRTKEFESPKKPSSTKETLKGKAPIKGSKTGKSAFAKEPVEEPITEVVMDNVGDDVARDDNQPQDTSKPKTRKILNPDWFKQPPRPPTPDPEWNKCQYVLNRLKIENLTQDILLGPAFNLLKGTCSSNIELEYNFQECFNALTDKLDRNNPEGDRYPFDLSKPLPLQGPLGHRTFSADNFFNNDLEYLKTSDPEVTYTSSIMKTKAARQNQRDLPRDIQLASVEVHRYIIEKSKSENKGILPTEMELVLEQTQQGTSHEVSVSTEGDEELKRKVTIKSEKKEALLTLRQKPGQYINCLNPPYEYKWNDKDVPVAKGSTETTTERYTENYKNVSQDIRDQLNAEAEAVQIILTEIDNDIYSTIDAYPNACEMWKAIKRLKQGESINVQDLETNLYSEFGKFTSRDGESLESYYSRNRDKAMVNSPLPIYDKELSMVVEDDEMSKDKKIDKLVALISLSFKKIYKPTNKNLRTSSNTVKQIRIILQGLTEQSGIQCYNCKEYGNVVMECQKSKRTKDAAYYKEKMLLCKQDEAGFQLNAEQADWKDDTDDKPEDQELEAHYMYMA</sequence>
<evidence type="ECO:0000256" key="1">
    <source>
        <dbReference type="SAM" id="Coils"/>
    </source>
</evidence>
<feature type="compositionally biased region" description="Low complexity" evidence="2">
    <location>
        <begin position="955"/>
        <end position="968"/>
    </location>
</feature>
<feature type="compositionally biased region" description="Low complexity" evidence="2">
    <location>
        <begin position="1095"/>
        <end position="1106"/>
    </location>
</feature>
<evidence type="ECO:0000256" key="2">
    <source>
        <dbReference type="SAM" id="MobiDB-lite"/>
    </source>
</evidence>
<dbReference type="GO" id="GO:0003676">
    <property type="term" value="F:nucleic acid binding"/>
    <property type="evidence" value="ECO:0007669"/>
    <property type="project" value="InterPro"/>
</dbReference>
<protein>
    <recommendedName>
        <fullName evidence="3">CCHC-type domain-containing protein</fullName>
    </recommendedName>
</protein>
<name>A0A6L2KMN5_TANCI</name>
<feature type="region of interest" description="Disordered" evidence="2">
    <location>
        <begin position="991"/>
        <end position="1040"/>
    </location>
</feature>
<dbReference type="InterPro" id="IPR001878">
    <property type="entry name" value="Znf_CCHC"/>
</dbReference>
<dbReference type="GO" id="GO:0008270">
    <property type="term" value="F:zinc ion binding"/>
    <property type="evidence" value="ECO:0007669"/>
    <property type="project" value="InterPro"/>
</dbReference>
<feature type="region of interest" description="Disordered" evidence="2">
    <location>
        <begin position="935"/>
        <end position="979"/>
    </location>
</feature>
<comment type="caution">
    <text evidence="4">The sequence shown here is derived from an EMBL/GenBank/DDBJ whole genome shotgun (WGS) entry which is preliminary data.</text>
</comment>
<reference evidence="4" key="1">
    <citation type="journal article" date="2019" name="Sci. Rep.">
        <title>Draft genome of Tanacetum cinerariifolium, the natural source of mosquito coil.</title>
        <authorList>
            <person name="Yamashiro T."/>
            <person name="Shiraishi A."/>
            <person name="Satake H."/>
            <person name="Nakayama K."/>
        </authorList>
    </citation>
    <scope>NUCLEOTIDE SEQUENCE</scope>
</reference>
<feature type="region of interest" description="Disordered" evidence="2">
    <location>
        <begin position="1057"/>
        <end position="1107"/>
    </location>
</feature>
<gene>
    <name evidence="4" type="ORF">Tci_022207</name>
</gene>
<proteinExistence type="predicted"/>
<dbReference type="InterPro" id="IPR013103">
    <property type="entry name" value="RVT_2"/>
</dbReference>
<dbReference type="EMBL" id="BKCJ010002683">
    <property type="protein sequence ID" value="GEU50229.1"/>
    <property type="molecule type" value="Genomic_DNA"/>
</dbReference>
<organism evidence="4">
    <name type="scientific">Tanacetum cinerariifolium</name>
    <name type="common">Dalmatian daisy</name>
    <name type="synonym">Chrysanthemum cinerariifolium</name>
    <dbReference type="NCBI Taxonomy" id="118510"/>
    <lineage>
        <taxon>Eukaryota</taxon>
        <taxon>Viridiplantae</taxon>
        <taxon>Streptophyta</taxon>
        <taxon>Embryophyta</taxon>
        <taxon>Tracheophyta</taxon>
        <taxon>Spermatophyta</taxon>
        <taxon>Magnoliopsida</taxon>
        <taxon>eudicotyledons</taxon>
        <taxon>Gunneridae</taxon>
        <taxon>Pentapetalae</taxon>
        <taxon>asterids</taxon>
        <taxon>campanulids</taxon>
        <taxon>Asterales</taxon>
        <taxon>Asteraceae</taxon>
        <taxon>Asteroideae</taxon>
        <taxon>Anthemideae</taxon>
        <taxon>Anthemidinae</taxon>
        <taxon>Tanacetum</taxon>
    </lineage>
</organism>
<feature type="domain" description="CCHC-type" evidence="3">
    <location>
        <begin position="1701"/>
        <end position="1717"/>
    </location>
</feature>
<feature type="region of interest" description="Disordered" evidence="2">
    <location>
        <begin position="1172"/>
        <end position="1299"/>
    </location>
</feature>
<evidence type="ECO:0000313" key="4">
    <source>
        <dbReference type="EMBL" id="GEU50229.1"/>
    </source>
</evidence>
<dbReference type="Pfam" id="PF07727">
    <property type="entry name" value="RVT_2"/>
    <property type="match status" value="1"/>
</dbReference>
<dbReference type="SMART" id="SM00343">
    <property type="entry name" value="ZnF_C2HC"/>
    <property type="match status" value="2"/>
</dbReference>
<feature type="compositionally biased region" description="Basic and acidic residues" evidence="2">
    <location>
        <begin position="1064"/>
        <end position="1092"/>
    </location>
</feature>
<feature type="coiled-coil region" evidence="1">
    <location>
        <begin position="338"/>
        <end position="365"/>
    </location>
</feature>
<feature type="compositionally biased region" description="Acidic residues" evidence="2">
    <location>
        <begin position="1027"/>
        <end position="1040"/>
    </location>
</feature>
<keyword evidence="1" id="KW-0175">Coiled coil</keyword>
<accession>A0A6L2KMN5</accession>
<feature type="compositionally biased region" description="Acidic residues" evidence="2">
    <location>
        <begin position="991"/>
        <end position="1006"/>
    </location>
</feature>
<feature type="domain" description="CCHC-type" evidence="3">
    <location>
        <begin position="222"/>
        <end position="237"/>
    </location>
</feature>
<evidence type="ECO:0000259" key="3">
    <source>
        <dbReference type="SMART" id="SM00343"/>
    </source>
</evidence>